<dbReference type="PANTHER" id="PTHR23011:SF41">
    <property type="entry name" value="CYCLIC NUCLEOTIDE-BINDING DOMAIN-CONTAINING PROTEIN"/>
    <property type="match status" value="1"/>
</dbReference>
<accession>A0A210PT01</accession>
<dbReference type="OrthoDB" id="166212at2759"/>
<dbReference type="SUPFAM" id="SSF51206">
    <property type="entry name" value="cAMP-binding domain-like"/>
    <property type="match status" value="2"/>
</dbReference>
<dbReference type="STRING" id="6573.A0A210PT01"/>
<dbReference type="PANTHER" id="PTHR23011">
    <property type="entry name" value="CYCLIC NUCLEOTIDE-BINDING DOMAIN CONTAINING PROTEIN"/>
    <property type="match status" value="1"/>
</dbReference>
<name>A0A210PT01_MIZYE</name>
<dbReference type="Gene3D" id="2.60.120.10">
    <property type="entry name" value="Jelly Rolls"/>
    <property type="match status" value="2"/>
</dbReference>
<feature type="region of interest" description="Disordered" evidence="1">
    <location>
        <begin position="570"/>
        <end position="609"/>
    </location>
</feature>
<feature type="region of interest" description="Disordered" evidence="1">
    <location>
        <begin position="116"/>
        <end position="142"/>
    </location>
</feature>
<dbReference type="InterPro" id="IPR000595">
    <property type="entry name" value="cNMP-bd_dom"/>
</dbReference>
<proteinExistence type="predicted"/>
<gene>
    <name evidence="3" type="ORF">KP79_PYT13151</name>
</gene>
<evidence type="ECO:0000259" key="2">
    <source>
        <dbReference type="PROSITE" id="PS50042"/>
    </source>
</evidence>
<sequence length="756" mass="86705">MFGKQEPSTISEKPSTVIEERKETPREEHVDKTVDRENTVQVSNSSDHQDDGIIIVNSIQIPHLLDPEKQKDVLDKENEETPEFTVRLGTSLTRKDADVRARALLKKLEVRSVSPYPTSSVSSVKESVPRSRRASTQRDRERSLRYMSRALGKMLRSRGRQSLGSISDSIGEKIPTEPTEKPYLKFRRIARTVRLLARILLALKSYVREPDRSEWSFMEMYLHVRDDLHKKVAFNPHSYVKVEPKRDRLKQLLSIPKGTRTLEEVKMTLSLMRDNTSFKDYPAHTQIHLAMCMEYQTYEARRVILRQGHTPSAFYIMLSGSAIVNTQHLNPSTGKRFFRTVHEIVSGDMFGEIALLESGRRTATVICKTPCELLVVQKEDFDTIIKVPLMREKVEHIHFCRELPLFQDFPCEVFADNTSGFFYQYFRKGDVIVKDSRDSKFIIVVAEGACQMISDVKETEADRTHGPMFAKHMEQAFPLYTEMRKIRVKARRQKTDDSNDTALGVRLLTGTLDTYKLAAATKTNLSRMGRRKSRHHLLTRSNTLGSIYDNVEKGRKKSVVEENTTPLWTDRVRGHTHPNGFRHSADVHRKTSQSDIPRTQARSATNTKSKFNEIQMIADSNIPPPSPPPINHPTEPRILHAQISELKPGSVFGLEALISRPSTTLSLVSDGAECIFISKRLFLKEANIKVLRIVTDLVHNHPCHDYIKEQVYTYRKWRKYKMDTVLDVVDRHRSMEVAIVGGTPDKKFPIPSEAYN</sequence>
<evidence type="ECO:0000256" key="1">
    <source>
        <dbReference type="SAM" id="MobiDB-lite"/>
    </source>
</evidence>
<evidence type="ECO:0000313" key="3">
    <source>
        <dbReference type="EMBL" id="OWF39611.1"/>
    </source>
</evidence>
<dbReference type="PROSITE" id="PS00889">
    <property type="entry name" value="CNMP_BINDING_2"/>
    <property type="match status" value="1"/>
</dbReference>
<organism evidence="3 4">
    <name type="scientific">Mizuhopecten yessoensis</name>
    <name type="common">Japanese scallop</name>
    <name type="synonym">Patinopecten yessoensis</name>
    <dbReference type="NCBI Taxonomy" id="6573"/>
    <lineage>
        <taxon>Eukaryota</taxon>
        <taxon>Metazoa</taxon>
        <taxon>Spiralia</taxon>
        <taxon>Lophotrochozoa</taxon>
        <taxon>Mollusca</taxon>
        <taxon>Bivalvia</taxon>
        <taxon>Autobranchia</taxon>
        <taxon>Pteriomorphia</taxon>
        <taxon>Pectinida</taxon>
        <taxon>Pectinoidea</taxon>
        <taxon>Pectinidae</taxon>
        <taxon>Mizuhopecten</taxon>
    </lineage>
</organism>
<comment type="caution">
    <text evidence="3">The sequence shown here is derived from an EMBL/GenBank/DDBJ whole genome shotgun (WGS) entry which is preliminary data.</text>
</comment>
<feature type="domain" description="Cyclic nucleotide-binding" evidence="2">
    <location>
        <begin position="277"/>
        <end position="385"/>
    </location>
</feature>
<protein>
    <submittedName>
        <fullName evidence="3">Cyclic nucleotide-binding domain-containing protein 2</fullName>
    </submittedName>
</protein>
<dbReference type="InterPro" id="IPR018490">
    <property type="entry name" value="cNMP-bd_dom_sf"/>
</dbReference>
<dbReference type="InterPro" id="IPR014710">
    <property type="entry name" value="RmlC-like_jellyroll"/>
</dbReference>
<feature type="compositionally biased region" description="Basic and acidic residues" evidence="1">
    <location>
        <begin position="18"/>
        <end position="38"/>
    </location>
</feature>
<keyword evidence="4" id="KW-1185">Reference proteome</keyword>
<dbReference type="EMBL" id="NEDP02005519">
    <property type="protein sequence ID" value="OWF39611.1"/>
    <property type="molecule type" value="Genomic_DNA"/>
</dbReference>
<dbReference type="AlphaFoldDB" id="A0A210PT01"/>
<feature type="compositionally biased region" description="Polar residues" evidence="1">
    <location>
        <begin position="593"/>
        <end position="609"/>
    </location>
</feature>
<dbReference type="InterPro" id="IPR018488">
    <property type="entry name" value="cNMP-bd_CS"/>
</dbReference>
<dbReference type="Proteomes" id="UP000242188">
    <property type="component" value="Unassembled WGS sequence"/>
</dbReference>
<feature type="compositionally biased region" description="Polar residues" evidence="1">
    <location>
        <begin position="1"/>
        <end position="14"/>
    </location>
</feature>
<dbReference type="SMART" id="SM00100">
    <property type="entry name" value="cNMP"/>
    <property type="match status" value="1"/>
</dbReference>
<evidence type="ECO:0000313" key="4">
    <source>
        <dbReference type="Proteomes" id="UP000242188"/>
    </source>
</evidence>
<dbReference type="PROSITE" id="PS50042">
    <property type="entry name" value="CNMP_BINDING_3"/>
    <property type="match status" value="1"/>
</dbReference>
<dbReference type="CDD" id="cd00038">
    <property type="entry name" value="CAP_ED"/>
    <property type="match status" value="1"/>
</dbReference>
<feature type="region of interest" description="Disordered" evidence="1">
    <location>
        <begin position="1"/>
        <end position="51"/>
    </location>
</feature>
<reference evidence="3 4" key="1">
    <citation type="journal article" date="2017" name="Nat. Ecol. Evol.">
        <title>Scallop genome provides insights into evolution of bilaterian karyotype and development.</title>
        <authorList>
            <person name="Wang S."/>
            <person name="Zhang J."/>
            <person name="Jiao W."/>
            <person name="Li J."/>
            <person name="Xun X."/>
            <person name="Sun Y."/>
            <person name="Guo X."/>
            <person name="Huan P."/>
            <person name="Dong B."/>
            <person name="Zhang L."/>
            <person name="Hu X."/>
            <person name="Sun X."/>
            <person name="Wang J."/>
            <person name="Zhao C."/>
            <person name="Wang Y."/>
            <person name="Wang D."/>
            <person name="Huang X."/>
            <person name="Wang R."/>
            <person name="Lv J."/>
            <person name="Li Y."/>
            <person name="Zhang Z."/>
            <person name="Liu B."/>
            <person name="Lu W."/>
            <person name="Hui Y."/>
            <person name="Liang J."/>
            <person name="Zhou Z."/>
            <person name="Hou R."/>
            <person name="Li X."/>
            <person name="Liu Y."/>
            <person name="Li H."/>
            <person name="Ning X."/>
            <person name="Lin Y."/>
            <person name="Zhao L."/>
            <person name="Xing Q."/>
            <person name="Dou J."/>
            <person name="Li Y."/>
            <person name="Mao J."/>
            <person name="Guo H."/>
            <person name="Dou H."/>
            <person name="Li T."/>
            <person name="Mu C."/>
            <person name="Jiang W."/>
            <person name="Fu Q."/>
            <person name="Fu X."/>
            <person name="Miao Y."/>
            <person name="Liu J."/>
            <person name="Yu Q."/>
            <person name="Li R."/>
            <person name="Liao H."/>
            <person name="Li X."/>
            <person name="Kong Y."/>
            <person name="Jiang Z."/>
            <person name="Chourrout D."/>
            <person name="Li R."/>
            <person name="Bao Z."/>
        </authorList>
    </citation>
    <scope>NUCLEOTIDE SEQUENCE [LARGE SCALE GENOMIC DNA]</scope>
    <source>
        <strain evidence="3 4">PY_sf001</strain>
    </source>
</reference>
<dbReference type="Pfam" id="PF00027">
    <property type="entry name" value="cNMP_binding"/>
    <property type="match status" value="1"/>
</dbReference>